<keyword evidence="3 7" id="KW-1134">Transmembrane beta strand</keyword>
<dbReference type="NCBIfam" id="TIGR04056">
    <property type="entry name" value="OMP_RagA_SusC"/>
    <property type="match status" value="1"/>
</dbReference>
<keyword evidence="6 7" id="KW-0998">Cell outer membrane</keyword>
<dbReference type="Gene3D" id="2.60.40.1120">
    <property type="entry name" value="Carboxypeptidase-like, regulatory domain"/>
    <property type="match status" value="1"/>
</dbReference>
<dbReference type="RefSeq" id="WP_321566137.1">
    <property type="nucleotide sequence ID" value="NZ_CP139558.1"/>
</dbReference>
<feature type="domain" description="Secretin/TonB short N-terminal" evidence="8">
    <location>
        <begin position="69"/>
        <end position="120"/>
    </location>
</feature>
<protein>
    <submittedName>
        <fullName evidence="9">TonB-dependent receptor</fullName>
    </submittedName>
</protein>
<dbReference type="InterPro" id="IPR037066">
    <property type="entry name" value="Plug_dom_sf"/>
</dbReference>
<keyword evidence="2 7" id="KW-0813">Transport</keyword>
<keyword evidence="4 7" id="KW-0812">Transmembrane</keyword>
<evidence type="ECO:0000313" key="9">
    <source>
        <dbReference type="EMBL" id="WPU97051.1"/>
    </source>
</evidence>
<gene>
    <name evidence="9" type="ORF">SNE25_16130</name>
</gene>
<dbReference type="InterPro" id="IPR023996">
    <property type="entry name" value="TonB-dep_OMP_SusC/RagA"/>
</dbReference>
<reference evidence="9 10" key="1">
    <citation type="submission" date="2023-11" db="EMBL/GenBank/DDBJ databases">
        <title>Analysis of the Genomes of Mucilaginibacter gossypii cycad 4 and M. sabulilitoris SNA2: microbes with the potential for plant growth promotion.</title>
        <authorList>
            <person name="Hirsch A.M."/>
            <person name="Humm E."/>
            <person name="Rubbi M."/>
            <person name="Del Vecchio G."/>
            <person name="Ha S.M."/>
            <person name="Pellegrini M."/>
            <person name="Gunsalus R.P."/>
        </authorList>
    </citation>
    <scope>NUCLEOTIDE SEQUENCE [LARGE SCALE GENOMIC DNA]</scope>
    <source>
        <strain evidence="9 10">SNA2</strain>
    </source>
</reference>
<dbReference type="InterPro" id="IPR008969">
    <property type="entry name" value="CarboxyPept-like_regulatory"/>
</dbReference>
<evidence type="ECO:0000256" key="1">
    <source>
        <dbReference type="ARBA" id="ARBA00004571"/>
    </source>
</evidence>
<dbReference type="SUPFAM" id="SSF49464">
    <property type="entry name" value="Carboxypeptidase regulatory domain-like"/>
    <property type="match status" value="1"/>
</dbReference>
<evidence type="ECO:0000256" key="6">
    <source>
        <dbReference type="ARBA" id="ARBA00023237"/>
    </source>
</evidence>
<dbReference type="Gene3D" id="3.55.50.30">
    <property type="match status" value="1"/>
</dbReference>
<organism evidence="9 10">
    <name type="scientific">Mucilaginibacter sabulilitoris</name>
    <dbReference type="NCBI Taxonomy" id="1173583"/>
    <lineage>
        <taxon>Bacteria</taxon>
        <taxon>Pseudomonadati</taxon>
        <taxon>Bacteroidota</taxon>
        <taxon>Sphingobacteriia</taxon>
        <taxon>Sphingobacteriales</taxon>
        <taxon>Sphingobacteriaceae</taxon>
        <taxon>Mucilaginibacter</taxon>
    </lineage>
</organism>
<proteinExistence type="inferred from homology"/>
<evidence type="ECO:0000256" key="3">
    <source>
        <dbReference type="ARBA" id="ARBA00022452"/>
    </source>
</evidence>
<dbReference type="InterPro" id="IPR036942">
    <property type="entry name" value="Beta-barrel_TonB_sf"/>
</dbReference>
<accession>A0ABZ0TVB6</accession>
<keyword evidence="10" id="KW-1185">Reference proteome</keyword>
<sequence length="1132" mass="125670">MYKIFTESKFRWHNHALLKFIRIMKLTCILIMVTILQVSANSYAQKINLDVQKAPLEDVLFTLQQQSGYDFLYSAQLIKTATPVSLSLKNVSIAQALDKIFSNQPLIYLINKKTITIKSKPVSEDIIIQNIKGKVTDNKGVSIPGVSIQLKGTKTGTVSDANGEYSLNVPDGSSGILIFSFIGFARQEVAIGGKSVVNVTLIEDKQGLSEVVVTGYSTQSKHTLTSAIVSVKGEEMTKRVATDATSLLQGQLPGLSVIQNSGEPGNENVQLRIRGLGTFSSAGNNPLVIVDGIPGSLAVINPNDIESATVLKDAAAAAIYGSQGANGVVVIKTKKGKAGGFTLSYNYNIGFASPTRLPKLITNSAQYMELLNEAEVNSGNAVIYTQEQIDLYKNATDRVKYPNHDWLKDMFSTAVVQNHYLNLSGGNENTTYSLGLGYTDQPGTMRGFDYKKYTVDLGLTSKVNKRVTLGTNFQIRYGDRNYPYNNSTDLYISTLAQSPLYPAKTADGLWITKAYDKELGNKNPVLASELLTHNPNYYGQGNISLDIDIVDGLRWENRAGLSFNVDKNKTFRPTIPMYLYSDLSYNRNADVGTPGLTVNENDETHSTIYSQLNFHKLLGKHDLTILGGVQQEVDNRSYVNAYRVGYPTNELTELNAGSINNQTNDGTSAQWIIHSLYGNVNYNFDDKYLLGANVRYDGTSRLPSNSRWGLYESFSAGWRVSKENFLKDVSWINDLKLRGSWGRLGNQNINIAVNNTNIPYPYPYQSTLTQNSYAFASGIASGFIPSTLVDPALTWETTRMTDLGLDLTILKNKLTFTFDWFNKYTYNILRQSQVPLALGVNAPIVNNGAVSNKGLEFSLRYQDRPSPKFSYYAQANFQLYRNKLVSFGADEIGGPDSQTIMRNGYPINSFYLQTMDGIFQNQTEINNSPDQSSLGGVPTPGDIKYKDVNGDGKVDANDRGIIPGQYPKFEYSYTMGATWGNFDASMQLYGSYGNKLYLYKWGVDPFAQGAMPTTDWLNRWTPQNPSTTMPKIYMGFYGYPKITNVQSTYHLYNASFMRIKNVQLGYTFPAGLIKGVKSLRVFGAVDNLALFTPLKQATDPERQDINNKPDAWYGFANYPQNRTYTFGASIQF</sequence>
<dbReference type="Pfam" id="PF07715">
    <property type="entry name" value="Plug"/>
    <property type="match status" value="1"/>
</dbReference>
<dbReference type="InterPro" id="IPR023997">
    <property type="entry name" value="TonB-dep_OMP_SusC/RagA_CS"/>
</dbReference>
<name>A0ABZ0TVB6_9SPHI</name>
<dbReference type="InterPro" id="IPR011662">
    <property type="entry name" value="Secretin/TonB_short_N"/>
</dbReference>
<evidence type="ECO:0000313" key="10">
    <source>
        <dbReference type="Proteomes" id="UP001324380"/>
    </source>
</evidence>
<keyword evidence="5 7" id="KW-0472">Membrane</keyword>
<comment type="subcellular location">
    <subcellularLocation>
        <location evidence="1 7">Cell outer membrane</location>
        <topology evidence="1 7">Multi-pass membrane protein</topology>
    </subcellularLocation>
</comment>
<dbReference type="SUPFAM" id="SSF56935">
    <property type="entry name" value="Porins"/>
    <property type="match status" value="1"/>
</dbReference>
<dbReference type="Gene3D" id="2.170.130.10">
    <property type="entry name" value="TonB-dependent receptor, plug domain"/>
    <property type="match status" value="1"/>
</dbReference>
<dbReference type="NCBIfam" id="TIGR04057">
    <property type="entry name" value="SusC_RagA_signa"/>
    <property type="match status" value="1"/>
</dbReference>
<dbReference type="PROSITE" id="PS52016">
    <property type="entry name" value="TONB_DEPENDENT_REC_3"/>
    <property type="match status" value="1"/>
</dbReference>
<dbReference type="EMBL" id="CP139558">
    <property type="protein sequence ID" value="WPU97051.1"/>
    <property type="molecule type" value="Genomic_DNA"/>
</dbReference>
<dbReference type="InterPro" id="IPR039426">
    <property type="entry name" value="TonB-dep_rcpt-like"/>
</dbReference>
<evidence type="ECO:0000256" key="4">
    <source>
        <dbReference type="ARBA" id="ARBA00022692"/>
    </source>
</evidence>
<keyword evidence="9" id="KW-0675">Receptor</keyword>
<dbReference type="Pfam" id="PF13715">
    <property type="entry name" value="CarbopepD_reg_2"/>
    <property type="match status" value="1"/>
</dbReference>
<dbReference type="InterPro" id="IPR012910">
    <property type="entry name" value="Plug_dom"/>
</dbReference>
<evidence type="ECO:0000256" key="7">
    <source>
        <dbReference type="PROSITE-ProRule" id="PRU01360"/>
    </source>
</evidence>
<dbReference type="SMART" id="SM00965">
    <property type="entry name" value="STN"/>
    <property type="match status" value="1"/>
</dbReference>
<dbReference type="Gene3D" id="2.40.170.20">
    <property type="entry name" value="TonB-dependent receptor, beta-barrel domain"/>
    <property type="match status" value="1"/>
</dbReference>
<dbReference type="Proteomes" id="UP001324380">
    <property type="component" value="Chromosome"/>
</dbReference>
<dbReference type="Pfam" id="PF07660">
    <property type="entry name" value="STN"/>
    <property type="match status" value="1"/>
</dbReference>
<comment type="similarity">
    <text evidence="7">Belongs to the TonB-dependent receptor family.</text>
</comment>
<evidence type="ECO:0000256" key="5">
    <source>
        <dbReference type="ARBA" id="ARBA00023136"/>
    </source>
</evidence>
<evidence type="ECO:0000256" key="2">
    <source>
        <dbReference type="ARBA" id="ARBA00022448"/>
    </source>
</evidence>
<evidence type="ECO:0000259" key="8">
    <source>
        <dbReference type="SMART" id="SM00965"/>
    </source>
</evidence>